<comment type="caution">
    <text evidence="2">The sequence shown here is derived from an EMBL/GenBank/DDBJ whole genome shotgun (WGS) entry which is preliminary data.</text>
</comment>
<accession>A0AAV4D870</accession>
<evidence type="ECO:0000313" key="3">
    <source>
        <dbReference type="Proteomes" id="UP000735302"/>
    </source>
</evidence>
<feature type="region of interest" description="Disordered" evidence="1">
    <location>
        <begin position="1"/>
        <end position="66"/>
    </location>
</feature>
<dbReference type="AlphaFoldDB" id="A0AAV4D870"/>
<name>A0AAV4D870_9GAST</name>
<proteinExistence type="predicted"/>
<feature type="compositionally biased region" description="Acidic residues" evidence="1">
    <location>
        <begin position="41"/>
        <end position="53"/>
    </location>
</feature>
<keyword evidence="3" id="KW-1185">Reference proteome</keyword>
<feature type="compositionally biased region" description="Basic and acidic residues" evidence="1">
    <location>
        <begin position="1"/>
        <end position="29"/>
    </location>
</feature>
<dbReference type="Proteomes" id="UP000735302">
    <property type="component" value="Unassembled WGS sequence"/>
</dbReference>
<gene>
    <name evidence="2" type="ORF">PoB_006694300</name>
</gene>
<protein>
    <submittedName>
        <fullName evidence="2">Uncharacterized protein</fullName>
    </submittedName>
</protein>
<organism evidence="2 3">
    <name type="scientific">Plakobranchus ocellatus</name>
    <dbReference type="NCBI Taxonomy" id="259542"/>
    <lineage>
        <taxon>Eukaryota</taxon>
        <taxon>Metazoa</taxon>
        <taxon>Spiralia</taxon>
        <taxon>Lophotrochozoa</taxon>
        <taxon>Mollusca</taxon>
        <taxon>Gastropoda</taxon>
        <taxon>Heterobranchia</taxon>
        <taxon>Euthyneura</taxon>
        <taxon>Panpulmonata</taxon>
        <taxon>Sacoglossa</taxon>
        <taxon>Placobranchoidea</taxon>
        <taxon>Plakobranchidae</taxon>
        <taxon>Plakobranchus</taxon>
    </lineage>
</organism>
<evidence type="ECO:0000313" key="2">
    <source>
        <dbReference type="EMBL" id="GFO40438.1"/>
    </source>
</evidence>
<dbReference type="EMBL" id="BLXT01007613">
    <property type="protein sequence ID" value="GFO40438.1"/>
    <property type="molecule type" value="Genomic_DNA"/>
</dbReference>
<sequence>MEAGQEKQLQKDKESSRGRAREATDKVRSSEAVMGETSTAEAEEVEREVEESTEQQQHSNSWIGQGHNLLNDRTLVNYNPGKVTRYLQAG</sequence>
<reference evidence="2 3" key="1">
    <citation type="journal article" date="2021" name="Elife">
        <title>Chloroplast acquisition without the gene transfer in kleptoplastic sea slugs, Plakobranchus ocellatus.</title>
        <authorList>
            <person name="Maeda T."/>
            <person name="Takahashi S."/>
            <person name="Yoshida T."/>
            <person name="Shimamura S."/>
            <person name="Takaki Y."/>
            <person name="Nagai Y."/>
            <person name="Toyoda A."/>
            <person name="Suzuki Y."/>
            <person name="Arimoto A."/>
            <person name="Ishii H."/>
            <person name="Satoh N."/>
            <person name="Nishiyama T."/>
            <person name="Hasebe M."/>
            <person name="Maruyama T."/>
            <person name="Minagawa J."/>
            <person name="Obokata J."/>
            <person name="Shigenobu S."/>
        </authorList>
    </citation>
    <scope>NUCLEOTIDE SEQUENCE [LARGE SCALE GENOMIC DNA]</scope>
</reference>
<evidence type="ECO:0000256" key="1">
    <source>
        <dbReference type="SAM" id="MobiDB-lite"/>
    </source>
</evidence>